<dbReference type="Pfam" id="PF00144">
    <property type="entry name" value="Beta-lactamase"/>
    <property type="match status" value="1"/>
</dbReference>
<keyword evidence="4" id="KW-1185">Reference proteome</keyword>
<gene>
    <name evidence="3" type="ORF">PA7_02310</name>
</gene>
<feature type="signal peptide" evidence="1">
    <location>
        <begin position="1"/>
        <end position="35"/>
    </location>
</feature>
<dbReference type="InterPro" id="IPR001466">
    <property type="entry name" value="Beta-lactam-related"/>
</dbReference>
<proteinExistence type="predicted"/>
<dbReference type="SUPFAM" id="SSF56601">
    <property type="entry name" value="beta-lactamase/transpeptidase-like"/>
    <property type="match status" value="1"/>
</dbReference>
<keyword evidence="1" id="KW-0732">Signal</keyword>
<sequence>MTSNTTRRSRRMGIARWCSRATVGAAAAVALLVTASCGGGSGATPTTATTSALKPIDQAALQALVDTTMADRMIPGGLVLLRGPQGEYVAAYGTTELGAETAPTDVNHTFAFGTGGVISTANDLATFFKAYVGGGLLDPEYQALLINSLQLEHADKPGQYYGYGLSALRWAENSIEFHGGETAGFNLFAGYDRTNQLAIVVWTNPTLGIDDGMANANQMMLKVLDQIYTPSPLAPLPPRETG</sequence>
<feature type="chain" id="PRO_5039037362" description="Beta-lactamase-related domain-containing protein" evidence="1">
    <location>
        <begin position="36"/>
        <end position="242"/>
    </location>
</feature>
<dbReference type="Proteomes" id="UP000321328">
    <property type="component" value="Unassembled WGS sequence"/>
</dbReference>
<evidence type="ECO:0000313" key="4">
    <source>
        <dbReference type="Proteomes" id="UP000321328"/>
    </source>
</evidence>
<feature type="domain" description="Beta-lactamase-related" evidence="2">
    <location>
        <begin position="84"/>
        <end position="214"/>
    </location>
</feature>
<dbReference type="Gene3D" id="3.40.710.10">
    <property type="entry name" value="DD-peptidase/beta-lactamase superfamily"/>
    <property type="match status" value="1"/>
</dbReference>
<dbReference type="STRING" id="1123024.GCA_000423625_00482"/>
<organism evidence="3 4">
    <name type="scientific">Pseudonocardia asaccharolytica DSM 44247 = NBRC 16224</name>
    <dbReference type="NCBI Taxonomy" id="1123024"/>
    <lineage>
        <taxon>Bacteria</taxon>
        <taxon>Bacillati</taxon>
        <taxon>Actinomycetota</taxon>
        <taxon>Actinomycetes</taxon>
        <taxon>Pseudonocardiales</taxon>
        <taxon>Pseudonocardiaceae</taxon>
        <taxon>Pseudonocardia</taxon>
    </lineage>
</organism>
<evidence type="ECO:0000259" key="2">
    <source>
        <dbReference type="Pfam" id="PF00144"/>
    </source>
</evidence>
<name>A0A511CYS2_9PSEU</name>
<protein>
    <recommendedName>
        <fullName evidence="2">Beta-lactamase-related domain-containing protein</fullName>
    </recommendedName>
</protein>
<dbReference type="InterPro" id="IPR012338">
    <property type="entry name" value="Beta-lactam/transpept-like"/>
</dbReference>
<accession>A0A511CYS2</accession>
<dbReference type="AlphaFoldDB" id="A0A511CYS2"/>
<dbReference type="EMBL" id="BJVI01000002">
    <property type="protein sequence ID" value="GEL16394.1"/>
    <property type="molecule type" value="Genomic_DNA"/>
</dbReference>
<evidence type="ECO:0000313" key="3">
    <source>
        <dbReference type="EMBL" id="GEL16394.1"/>
    </source>
</evidence>
<comment type="caution">
    <text evidence="3">The sequence shown here is derived from an EMBL/GenBank/DDBJ whole genome shotgun (WGS) entry which is preliminary data.</text>
</comment>
<evidence type="ECO:0000256" key="1">
    <source>
        <dbReference type="SAM" id="SignalP"/>
    </source>
</evidence>
<reference evidence="3 4" key="1">
    <citation type="submission" date="2019-07" db="EMBL/GenBank/DDBJ databases">
        <title>Whole genome shotgun sequence of Pseudonocardia asaccharolytica NBRC 16224.</title>
        <authorList>
            <person name="Hosoyama A."/>
            <person name="Uohara A."/>
            <person name="Ohji S."/>
            <person name="Ichikawa N."/>
        </authorList>
    </citation>
    <scope>NUCLEOTIDE SEQUENCE [LARGE SCALE GENOMIC DNA]</scope>
    <source>
        <strain evidence="3 4">NBRC 16224</strain>
    </source>
</reference>